<dbReference type="SUPFAM" id="SSF56024">
    <property type="entry name" value="Phospholipase D/nuclease"/>
    <property type="match status" value="1"/>
</dbReference>
<dbReference type="PANTHER" id="PTHR45766">
    <property type="entry name" value="DNA ANNEALING HELICASE AND ENDONUCLEASE ZRANB3 FAMILY MEMBER"/>
    <property type="match status" value="1"/>
</dbReference>
<comment type="caution">
    <text evidence="4">The sequence shown here is derived from an EMBL/GenBank/DDBJ whole genome shotgun (WGS) entry which is preliminary data.</text>
</comment>
<dbReference type="Gene3D" id="3.30.870.10">
    <property type="entry name" value="Endonuclease Chain A"/>
    <property type="match status" value="1"/>
</dbReference>
<proteinExistence type="predicted"/>
<protein>
    <submittedName>
        <fullName evidence="4">Helicase</fullName>
    </submittedName>
</protein>
<evidence type="ECO:0000259" key="2">
    <source>
        <dbReference type="PROSITE" id="PS51192"/>
    </source>
</evidence>
<dbReference type="InterPro" id="IPR025202">
    <property type="entry name" value="PLD-like_dom"/>
</dbReference>
<dbReference type="CDD" id="cd18793">
    <property type="entry name" value="SF2_C_SNF"/>
    <property type="match status" value="1"/>
</dbReference>
<evidence type="ECO:0000313" key="4">
    <source>
        <dbReference type="EMBL" id="RJF76177.1"/>
    </source>
</evidence>
<dbReference type="Pfam" id="PF13091">
    <property type="entry name" value="PLDc_2"/>
    <property type="match status" value="1"/>
</dbReference>
<dbReference type="SMART" id="SM00487">
    <property type="entry name" value="DEXDc"/>
    <property type="match status" value="1"/>
</dbReference>
<dbReference type="InterPro" id="IPR014001">
    <property type="entry name" value="Helicase_ATP-bd"/>
</dbReference>
<feature type="domain" description="Helicase C-terminal" evidence="3">
    <location>
        <begin position="658"/>
        <end position="839"/>
    </location>
</feature>
<dbReference type="AlphaFoldDB" id="A0A418VJ86"/>
<dbReference type="SUPFAM" id="SSF52540">
    <property type="entry name" value="P-loop containing nucleoside triphosphate hydrolases"/>
    <property type="match status" value="1"/>
</dbReference>
<organism evidence="4 5">
    <name type="scientific">Deinococcus cavernae</name>
    <dbReference type="NCBI Taxonomy" id="2320857"/>
    <lineage>
        <taxon>Bacteria</taxon>
        <taxon>Thermotogati</taxon>
        <taxon>Deinococcota</taxon>
        <taxon>Deinococci</taxon>
        <taxon>Deinococcales</taxon>
        <taxon>Deinococcaceae</taxon>
        <taxon>Deinococcus</taxon>
    </lineage>
</organism>
<dbReference type="PROSITE" id="PS51194">
    <property type="entry name" value="HELICASE_CTER"/>
    <property type="match status" value="1"/>
</dbReference>
<dbReference type="InterPro" id="IPR027417">
    <property type="entry name" value="P-loop_NTPase"/>
</dbReference>
<keyword evidence="1" id="KW-0378">Hydrolase</keyword>
<dbReference type="Proteomes" id="UP000286287">
    <property type="component" value="Unassembled WGS sequence"/>
</dbReference>
<reference evidence="4 5" key="1">
    <citation type="submission" date="2018-09" db="EMBL/GenBank/DDBJ databases">
        <authorList>
            <person name="Zhu H."/>
        </authorList>
    </citation>
    <scope>NUCLEOTIDE SEQUENCE [LARGE SCALE GENOMIC DNA]</scope>
    <source>
        <strain evidence="4 5">K2S05-167</strain>
    </source>
</reference>
<sequence>MIPGSAQKGAVLLFCAPSWSMPLTHLPDFTDNEEHYLHTVLETLIGEYGERELDIATGFFSPEVWGVIGEAFSKLDSLRLMLGKSQETELDRRGLDIMKYYRQKMRQELQGEELTSAKTERLNALIEFLQRDSVQVRLFDDPFLHAKAYIFKQNNIVGSSNLTYNGLRNNSELNTVIKNEAITRHLREAWFNRFWERAREYKTELIEELEKSKFGAYPWTPYQVFVKVLLENFRDSLGLEEQAGPGGVIQLAEFQAEGLRLALTLLDRFGGVMVADAVGLGKSFMGLGILEEYLIKRRGEFGGRVPRGLVICPAQLEKLVWTPLLERYGLPVQVVSMESLGREDFNWRQYANFDLVVVDESHNFRNPATGRYINLLRLLTGGRSDKRVALLTATPVNNTVWDFYHQLQLMTRGRDDAYAGYGIPSLKSYFHGVARGTQEFYDVVEHTMVRRSRRDVRRRQERGESVIIAGQEIRFPERTLHRVEYSLTDQFGDFYEGLVRRIERLNLVAYNLERYKKNADNTEVSKREALAGIFKTNFLKRLESSVHALQASIGNQRRFQERFDELFRQGRLLDAGANRKVEQLLRLSSGEDDTETGGRIEKLLAALPEVSRKDYDTERMSQDLYADLEALRWMEGAIRDILVSRGSGGEQDAKVAALKAALLERVAGQGHRKAIVFSYYHDTAQYIYQALVNDAEFLEGMGLTPQRVELLSGSSSAEKRNDVVRRFAPVANRRSEDDDLAHAALLASPIDLLISTDVLSEGQNLQDAGYLLNADLHWNPVRMIQRAGRIDRLGSQFERLEIANVFPEEGLESLLGLVERLQTRIADIDRTVGLDASVLGENISKRSFEELRRIRAEDRSVLDELEAESELSAGDEMRLPLIAALQTIGLSDMEEIPYGIHSVHRAPAGAKAIFFAFRTGDRVVWRLYHVGQPEAVPVTSKREIYRWIEAQPGDMRQDTPEGAEVYPYLDRAIRDLLSESGRAVRKSRVKMPLRGMNLTLGNWLSDMHVRAALDSEQHARLLHSIENRSLSGFERDPVLKAIVTDLGRVRTEDSAAALEAFLVDGSLLLDLPEAQVTPQVLQVADIVLIAYEWLV</sequence>
<dbReference type="GO" id="GO:0016787">
    <property type="term" value="F:hydrolase activity"/>
    <property type="evidence" value="ECO:0007669"/>
    <property type="project" value="UniProtKB-KW"/>
</dbReference>
<accession>A0A418VJ86</accession>
<keyword evidence="5" id="KW-1185">Reference proteome</keyword>
<dbReference type="InterPro" id="IPR049730">
    <property type="entry name" value="SNF2/RAD54-like_C"/>
</dbReference>
<keyword evidence="4" id="KW-0067">ATP-binding</keyword>
<dbReference type="Pfam" id="PF00271">
    <property type="entry name" value="Helicase_C"/>
    <property type="match status" value="1"/>
</dbReference>
<evidence type="ECO:0000256" key="1">
    <source>
        <dbReference type="ARBA" id="ARBA00022801"/>
    </source>
</evidence>
<name>A0A418VJ86_9DEIO</name>
<feature type="domain" description="Helicase ATP-binding" evidence="2">
    <location>
        <begin position="263"/>
        <end position="413"/>
    </location>
</feature>
<evidence type="ECO:0000313" key="5">
    <source>
        <dbReference type="Proteomes" id="UP000286287"/>
    </source>
</evidence>
<evidence type="ECO:0000259" key="3">
    <source>
        <dbReference type="PROSITE" id="PS51194"/>
    </source>
</evidence>
<dbReference type="PANTHER" id="PTHR45766:SF6">
    <property type="entry name" value="SWI_SNF-RELATED MATRIX-ASSOCIATED ACTIN-DEPENDENT REGULATOR OF CHROMATIN SUBFAMILY A-LIKE PROTEIN 1"/>
    <property type="match status" value="1"/>
</dbReference>
<dbReference type="PROSITE" id="PS51192">
    <property type="entry name" value="HELICASE_ATP_BIND_1"/>
    <property type="match status" value="1"/>
</dbReference>
<dbReference type="InterPro" id="IPR001650">
    <property type="entry name" value="Helicase_C-like"/>
</dbReference>
<dbReference type="GO" id="GO:0004386">
    <property type="term" value="F:helicase activity"/>
    <property type="evidence" value="ECO:0007669"/>
    <property type="project" value="UniProtKB-KW"/>
</dbReference>
<dbReference type="SMART" id="SM00490">
    <property type="entry name" value="HELICc"/>
    <property type="match status" value="1"/>
</dbReference>
<gene>
    <name evidence="4" type="ORF">D3875_00235</name>
</gene>
<keyword evidence="4" id="KW-0347">Helicase</keyword>
<dbReference type="EMBL" id="QYUJ01000001">
    <property type="protein sequence ID" value="RJF76177.1"/>
    <property type="molecule type" value="Genomic_DNA"/>
</dbReference>
<dbReference type="Gene3D" id="3.40.50.300">
    <property type="entry name" value="P-loop containing nucleotide triphosphate hydrolases"/>
    <property type="match status" value="2"/>
</dbReference>
<keyword evidence="4" id="KW-0547">Nucleotide-binding</keyword>